<dbReference type="EMBL" id="LAOQ01000007">
    <property type="protein sequence ID" value="KJW04016.1"/>
    <property type="molecule type" value="Genomic_DNA"/>
</dbReference>
<keyword evidence="10" id="KW-1185">Reference proteome</keyword>
<dbReference type="GO" id="GO:0009007">
    <property type="term" value="F:site-specific DNA-methyltransferase (adenine-specific) activity"/>
    <property type="evidence" value="ECO:0007669"/>
    <property type="project" value="UniProtKB-EC"/>
</dbReference>
<dbReference type="Proteomes" id="UP000033736">
    <property type="component" value="Unassembled WGS sequence"/>
</dbReference>
<dbReference type="GO" id="GO:0009307">
    <property type="term" value="P:DNA restriction-modification system"/>
    <property type="evidence" value="ECO:0007669"/>
    <property type="project" value="UniProtKB-KW"/>
</dbReference>
<dbReference type="PANTHER" id="PTHR42933:SF3">
    <property type="entry name" value="TYPE I RESTRICTION ENZYME MJAVIII METHYLASE SUBUNIT"/>
    <property type="match status" value="1"/>
</dbReference>
<comment type="similarity">
    <text evidence="1">Belongs to the N(4)/N(6)-methyltransferase family.</text>
</comment>
<dbReference type="InterPro" id="IPR038333">
    <property type="entry name" value="T1MK-like_N_sf"/>
</dbReference>
<dbReference type="AlphaFoldDB" id="A0A0F3RDC5"/>
<keyword evidence="4" id="KW-0808">Transferase</keyword>
<dbReference type="Pfam" id="PF12161">
    <property type="entry name" value="HsdM_N"/>
    <property type="match status" value="1"/>
</dbReference>
<evidence type="ECO:0000313" key="10">
    <source>
        <dbReference type="Proteomes" id="UP000033736"/>
    </source>
</evidence>
<dbReference type="SUPFAM" id="SSF53335">
    <property type="entry name" value="S-adenosyl-L-methionine-dependent methyltransferases"/>
    <property type="match status" value="1"/>
</dbReference>
<keyword evidence="3" id="KW-0489">Methyltransferase</keyword>
<dbReference type="PANTHER" id="PTHR42933">
    <property type="entry name" value="SLR6095 PROTEIN"/>
    <property type="match status" value="1"/>
</dbReference>
<dbReference type="InterPro" id="IPR029063">
    <property type="entry name" value="SAM-dependent_MTases_sf"/>
</dbReference>
<dbReference type="RefSeq" id="WP_261368772.1">
    <property type="nucleotide sequence ID" value="NZ_LAOQ01000007.1"/>
</dbReference>
<sequence length="90" mass="10674">MLDQVKQNQINSAAWAACDTFHGVMDAANYKDYILVMLFFKYISDVWKVHAKKYEEKYKDEPLRAEQQLKREQFVIPQGIDFYDVFGQLC</sequence>
<feature type="domain" description="N6 adenine-specific DNA methyltransferase N-terminal" evidence="8">
    <location>
        <begin position="11"/>
        <end position="84"/>
    </location>
</feature>
<evidence type="ECO:0000256" key="6">
    <source>
        <dbReference type="ARBA" id="ARBA00022747"/>
    </source>
</evidence>
<evidence type="ECO:0000313" key="9">
    <source>
        <dbReference type="EMBL" id="KJW04016.1"/>
    </source>
</evidence>
<evidence type="ECO:0000259" key="8">
    <source>
        <dbReference type="Pfam" id="PF12161"/>
    </source>
</evidence>
<dbReference type="InterPro" id="IPR051537">
    <property type="entry name" value="DNA_Adenine_Mtase"/>
</dbReference>
<dbReference type="PATRIC" id="fig|1268837.3.peg.1774"/>
<name>A0A0F3RDC5_9RICK</name>
<keyword evidence="6" id="KW-0680">Restriction system</keyword>
<keyword evidence="5" id="KW-0949">S-adenosyl-L-methionine</keyword>
<accession>A0A0F3RDC5</accession>
<evidence type="ECO:0000256" key="7">
    <source>
        <dbReference type="ARBA" id="ARBA00047942"/>
    </source>
</evidence>
<evidence type="ECO:0000256" key="4">
    <source>
        <dbReference type="ARBA" id="ARBA00022679"/>
    </source>
</evidence>
<protein>
    <recommendedName>
        <fullName evidence="2">site-specific DNA-methyltransferase (adenine-specific)</fullName>
        <ecNumber evidence="2">2.1.1.72</ecNumber>
    </recommendedName>
</protein>
<evidence type="ECO:0000256" key="5">
    <source>
        <dbReference type="ARBA" id="ARBA00022691"/>
    </source>
</evidence>
<dbReference type="InterPro" id="IPR022749">
    <property type="entry name" value="D12N6_MeTrfase_N"/>
</dbReference>
<proteinExistence type="inferred from homology"/>
<comment type="caution">
    <text evidence="9">The sequence shown here is derived from an EMBL/GenBank/DDBJ whole genome shotgun (WGS) entry which is preliminary data.</text>
</comment>
<evidence type="ECO:0000256" key="3">
    <source>
        <dbReference type="ARBA" id="ARBA00022603"/>
    </source>
</evidence>
<evidence type="ECO:0000256" key="2">
    <source>
        <dbReference type="ARBA" id="ARBA00011900"/>
    </source>
</evidence>
<dbReference type="GO" id="GO:0032259">
    <property type="term" value="P:methylation"/>
    <property type="evidence" value="ECO:0007669"/>
    <property type="project" value="UniProtKB-KW"/>
</dbReference>
<dbReference type="EC" id="2.1.1.72" evidence="2"/>
<dbReference type="Gene3D" id="1.20.1260.30">
    <property type="match status" value="1"/>
</dbReference>
<reference evidence="9 10" key="1">
    <citation type="submission" date="2015-01" db="EMBL/GenBank/DDBJ databases">
        <title>Genome Sequencing of Rickettsiales /home/snadendla/prok_pipe/test/illegal_ec_num.txt.</title>
        <authorList>
            <person name="Daugherty S.C."/>
            <person name="Su Q."/>
            <person name="Abolude K."/>
            <person name="Beier-Sexton M."/>
            <person name="Carlyon J.A."/>
            <person name="Carter R."/>
            <person name="Day N.P."/>
            <person name="Dumler S.J."/>
            <person name="Dyachenko V."/>
            <person name="Godinez A."/>
            <person name="Kurtti T.J."/>
            <person name="Lichay M."/>
            <person name="Mullins K.E."/>
            <person name="Ott S."/>
            <person name="Pappas-Brown V."/>
            <person name="Paris D.H."/>
            <person name="Patel P."/>
            <person name="Richards A.L."/>
            <person name="Sadzewicz L."/>
            <person name="Sears K."/>
            <person name="Seidman D."/>
            <person name="Sengamalay N."/>
            <person name="Stenos J."/>
            <person name="Tallon L.J."/>
            <person name="Vincent G."/>
            <person name="Fraser C.M."/>
            <person name="Munderloh U."/>
            <person name="Dunning-Hotopp J.C."/>
        </authorList>
    </citation>
    <scope>NUCLEOTIDE SEQUENCE [LARGE SCALE GENOMIC DNA]</scope>
    <source>
        <strain evidence="9 10">T170-B</strain>
    </source>
</reference>
<gene>
    <name evidence="9" type="ORF">RAT170B_1543</name>
</gene>
<comment type="catalytic activity">
    <reaction evidence="7">
        <text>a 2'-deoxyadenosine in DNA + S-adenosyl-L-methionine = an N(6)-methyl-2'-deoxyadenosine in DNA + S-adenosyl-L-homocysteine + H(+)</text>
        <dbReference type="Rhea" id="RHEA:15197"/>
        <dbReference type="Rhea" id="RHEA-COMP:12418"/>
        <dbReference type="Rhea" id="RHEA-COMP:12419"/>
        <dbReference type="ChEBI" id="CHEBI:15378"/>
        <dbReference type="ChEBI" id="CHEBI:57856"/>
        <dbReference type="ChEBI" id="CHEBI:59789"/>
        <dbReference type="ChEBI" id="CHEBI:90615"/>
        <dbReference type="ChEBI" id="CHEBI:90616"/>
        <dbReference type="EC" id="2.1.1.72"/>
    </reaction>
</comment>
<organism evidence="9 10">
    <name type="scientific">Rickettsia argasii T170-B</name>
    <dbReference type="NCBI Taxonomy" id="1268837"/>
    <lineage>
        <taxon>Bacteria</taxon>
        <taxon>Pseudomonadati</taxon>
        <taxon>Pseudomonadota</taxon>
        <taxon>Alphaproteobacteria</taxon>
        <taxon>Rickettsiales</taxon>
        <taxon>Rickettsiaceae</taxon>
        <taxon>Rickettsieae</taxon>
        <taxon>Rickettsia</taxon>
        <taxon>spotted fever group</taxon>
    </lineage>
</organism>
<evidence type="ECO:0000256" key="1">
    <source>
        <dbReference type="ARBA" id="ARBA00006594"/>
    </source>
</evidence>
<dbReference type="PROSITE" id="PS51257">
    <property type="entry name" value="PROKAR_LIPOPROTEIN"/>
    <property type="match status" value="1"/>
</dbReference>